<proteinExistence type="predicted"/>
<dbReference type="RefSeq" id="WP_283268445.1">
    <property type="nucleotide sequence ID" value="NZ_CP125669.1"/>
</dbReference>
<evidence type="ECO:0000313" key="3">
    <source>
        <dbReference type="Proteomes" id="UP001229836"/>
    </source>
</evidence>
<evidence type="ECO:0000313" key="2">
    <source>
        <dbReference type="EMBL" id="WHP06831.1"/>
    </source>
</evidence>
<reference evidence="2 3" key="1">
    <citation type="submission" date="2023-05" db="EMBL/GenBank/DDBJ databases">
        <title>The complete genome of Acinetobacter sp. nov KCTC 92772.</title>
        <authorList>
            <person name="Zhou G."/>
        </authorList>
    </citation>
    <scope>NUCLEOTIDE SEQUENCE [LARGE SCALE GENOMIC DNA]</scope>
    <source>
        <strain evidence="2 3">KCTC 92772</strain>
    </source>
</reference>
<dbReference type="InterPro" id="IPR004919">
    <property type="entry name" value="GmrSD_N"/>
</dbReference>
<dbReference type="Proteomes" id="UP001229836">
    <property type="component" value="Chromosome"/>
</dbReference>
<dbReference type="EMBL" id="CP125669">
    <property type="protein sequence ID" value="WHP06831.1"/>
    <property type="molecule type" value="Genomic_DNA"/>
</dbReference>
<sequence length="139" mass="16404">MDAGKITINEIFNGNKILEIPFFQRSYVWGETQWGRFLEDLEHVSLVNKPYFLGSVIFKQMMTNSAQSIGDLRIIIDGQQRLTTLNIFFKVLCLKNKQNSYFDRIFRLMSNNEISVRHNKNNIESFEKVLNLPELRIRN</sequence>
<accession>A0ABY8S680</accession>
<keyword evidence="3" id="KW-1185">Reference proteome</keyword>
<name>A0ABY8S680_9GAMM</name>
<feature type="domain" description="GmrSD restriction endonucleases N-terminal" evidence="1">
    <location>
        <begin position="8"/>
        <end position="122"/>
    </location>
</feature>
<dbReference type="PANTHER" id="PTHR35149:SF2">
    <property type="entry name" value="DUF262 DOMAIN-CONTAINING PROTEIN"/>
    <property type="match status" value="1"/>
</dbReference>
<evidence type="ECO:0000259" key="1">
    <source>
        <dbReference type="Pfam" id="PF03235"/>
    </source>
</evidence>
<organism evidence="2 3">
    <name type="scientific">Acinetobacter corruptisaponis</name>
    <dbReference type="NCBI Taxonomy" id="3045147"/>
    <lineage>
        <taxon>Bacteria</taxon>
        <taxon>Pseudomonadati</taxon>
        <taxon>Pseudomonadota</taxon>
        <taxon>Gammaproteobacteria</taxon>
        <taxon>Moraxellales</taxon>
        <taxon>Moraxellaceae</taxon>
        <taxon>Acinetobacter</taxon>
    </lineage>
</organism>
<gene>
    <name evidence="2" type="ORF">QLH32_04995</name>
</gene>
<protein>
    <submittedName>
        <fullName evidence="2">DUF262 domain-containing protein</fullName>
    </submittedName>
</protein>
<dbReference type="PANTHER" id="PTHR35149">
    <property type="entry name" value="SLL5132 PROTEIN"/>
    <property type="match status" value="1"/>
</dbReference>
<dbReference type="Pfam" id="PF03235">
    <property type="entry name" value="GmrSD_N"/>
    <property type="match status" value="1"/>
</dbReference>